<keyword evidence="2" id="KW-1185">Reference proteome</keyword>
<accession>A0AAW2CBW5</accession>
<evidence type="ECO:0000313" key="1">
    <source>
        <dbReference type="EMBL" id="KAK9994634.1"/>
    </source>
</evidence>
<name>A0AAW2CBW5_9ROSI</name>
<evidence type="ECO:0000313" key="2">
    <source>
        <dbReference type="Proteomes" id="UP001459277"/>
    </source>
</evidence>
<sequence length="113" mass="12397">MNIVMIGCGGVFYVECQLLLEFNLHGSGSNNIIFMARCLEAVDFQIFLQPGSFKDCLLHLKLLQVALIPAGAADLTSEVLPAIKNSAKYEGVTLWSKYYDDLTGFSSSNKDDV</sequence>
<proteinExistence type="predicted"/>
<dbReference type="Proteomes" id="UP001459277">
    <property type="component" value="Unassembled WGS sequence"/>
</dbReference>
<comment type="caution">
    <text evidence="1">The sequence shown here is derived from an EMBL/GenBank/DDBJ whole genome shotgun (WGS) entry which is preliminary data.</text>
</comment>
<organism evidence="1 2">
    <name type="scientific">Lithocarpus litseifolius</name>
    <dbReference type="NCBI Taxonomy" id="425828"/>
    <lineage>
        <taxon>Eukaryota</taxon>
        <taxon>Viridiplantae</taxon>
        <taxon>Streptophyta</taxon>
        <taxon>Embryophyta</taxon>
        <taxon>Tracheophyta</taxon>
        <taxon>Spermatophyta</taxon>
        <taxon>Magnoliopsida</taxon>
        <taxon>eudicotyledons</taxon>
        <taxon>Gunneridae</taxon>
        <taxon>Pentapetalae</taxon>
        <taxon>rosids</taxon>
        <taxon>fabids</taxon>
        <taxon>Fagales</taxon>
        <taxon>Fagaceae</taxon>
        <taxon>Lithocarpus</taxon>
    </lineage>
</organism>
<reference evidence="1 2" key="1">
    <citation type="submission" date="2024-01" db="EMBL/GenBank/DDBJ databases">
        <title>A telomere-to-telomere, gap-free genome of sweet tea (Lithocarpus litseifolius).</title>
        <authorList>
            <person name="Zhou J."/>
        </authorList>
    </citation>
    <scope>NUCLEOTIDE SEQUENCE [LARGE SCALE GENOMIC DNA]</scope>
    <source>
        <strain evidence="1">Zhou-2022a</strain>
        <tissue evidence="1">Leaf</tissue>
    </source>
</reference>
<dbReference type="AlphaFoldDB" id="A0AAW2CBW5"/>
<gene>
    <name evidence="1" type="ORF">SO802_024337</name>
</gene>
<protein>
    <submittedName>
        <fullName evidence="1">Uncharacterized protein</fullName>
    </submittedName>
</protein>
<dbReference type="EMBL" id="JAZDWU010000008">
    <property type="protein sequence ID" value="KAK9994634.1"/>
    <property type="molecule type" value="Genomic_DNA"/>
</dbReference>